<dbReference type="SUPFAM" id="SSF55874">
    <property type="entry name" value="ATPase domain of HSP90 chaperone/DNA topoisomerase II/histidine kinase"/>
    <property type="match status" value="1"/>
</dbReference>
<dbReference type="SUPFAM" id="SSF47384">
    <property type="entry name" value="Homodimeric domain of signal transducing histidine kinase"/>
    <property type="match status" value="1"/>
</dbReference>
<dbReference type="InterPro" id="IPR036097">
    <property type="entry name" value="HisK_dim/P_sf"/>
</dbReference>
<dbReference type="GO" id="GO:0016036">
    <property type="term" value="P:cellular response to phosphate starvation"/>
    <property type="evidence" value="ECO:0007669"/>
    <property type="project" value="TreeGrafter"/>
</dbReference>
<dbReference type="InterPro" id="IPR003594">
    <property type="entry name" value="HATPase_dom"/>
</dbReference>
<dbReference type="GO" id="GO:0005886">
    <property type="term" value="C:plasma membrane"/>
    <property type="evidence" value="ECO:0007669"/>
    <property type="project" value="TreeGrafter"/>
</dbReference>
<dbReference type="Pfam" id="PF00512">
    <property type="entry name" value="HisKA"/>
    <property type="match status" value="1"/>
</dbReference>
<proteinExistence type="predicted"/>
<evidence type="ECO:0000256" key="5">
    <source>
        <dbReference type="ARBA" id="ARBA00022777"/>
    </source>
</evidence>
<evidence type="ECO:0000256" key="3">
    <source>
        <dbReference type="ARBA" id="ARBA00022553"/>
    </source>
</evidence>
<dbReference type="SMART" id="SM00388">
    <property type="entry name" value="HisKA"/>
    <property type="match status" value="1"/>
</dbReference>
<evidence type="ECO:0000256" key="6">
    <source>
        <dbReference type="ARBA" id="ARBA00023012"/>
    </source>
</evidence>
<dbReference type="PANTHER" id="PTHR45453">
    <property type="entry name" value="PHOSPHATE REGULON SENSOR PROTEIN PHOR"/>
    <property type="match status" value="1"/>
</dbReference>
<dbReference type="EMBL" id="BDQK01000003">
    <property type="protein sequence ID" value="GBF79605.1"/>
    <property type="molecule type" value="Genomic_DNA"/>
</dbReference>
<dbReference type="CDD" id="cd00075">
    <property type="entry name" value="HATPase"/>
    <property type="match status" value="1"/>
</dbReference>
<keyword evidence="3" id="KW-0597">Phosphoprotein</keyword>
<evidence type="ECO:0000256" key="4">
    <source>
        <dbReference type="ARBA" id="ARBA00022679"/>
    </source>
</evidence>
<dbReference type="Pfam" id="PF02518">
    <property type="entry name" value="HATPase_c"/>
    <property type="match status" value="1"/>
</dbReference>
<accession>A0A401IEA2</accession>
<dbReference type="PROSITE" id="PS50109">
    <property type="entry name" value="HIS_KIN"/>
    <property type="match status" value="1"/>
</dbReference>
<comment type="catalytic activity">
    <reaction evidence="1">
        <text>ATP + protein L-histidine = ADP + protein N-phospho-L-histidine.</text>
        <dbReference type="EC" id="2.7.13.3"/>
    </reaction>
</comment>
<dbReference type="InterPro" id="IPR050351">
    <property type="entry name" value="BphY/WalK/GraS-like"/>
</dbReference>
<comment type="caution">
    <text evidence="8">The sequence shown here is derived from an EMBL/GenBank/DDBJ whole genome shotgun (WGS) entry which is preliminary data.</text>
</comment>
<evidence type="ECO:0000259" key="7">
    <source>
        <dbReference type="PROSITE" id="PS50109"/>
    </source>
</evidence>
<dbReference type="RefSeq" id="WP_124978341.1">
    <property type="nucleotide sequence ID" value="NZ_BDQK01000003.1"/>
</dbReference>
<dbReference type="Gene3D" id="3.30.565.10">
    <property type="entry name" value="Histidine kinase-like ATPase, C-terminal domain"/>
    <property type="match status" value="1"/>
</dbReference>
<dbReference type="InterPro" id="IPR003661">
    <property type="entry name" value="HisK_dim/P_dom"/>
</dbReference>
<dbReference type="Proteomes" id="UP000287247">
    <property type="component" value="Unassembled WGS sequence"/>
</dbReference>
<keyword evidence="5 8" id="KW-0418">Kinase</keyword>
<evidence type="ECO:0000313" key="8">
    <source>
        <dbReference type="EMBL" id="GBF79605.1"/>
    </source>
</evidence>
<dbReference type="PRINTS" id="PR00344">
    <property type="entry name" value="BCTRLSENSOR"/>
</dbReference>
<dbReference type="SMART" id="SM00387">
    <property type="entry name" value="HATPase_c"/>
    <property type="match status" value="1"/>
</dbReference>
<evidence type="ECO:0000256" key="2">
    <source>
        <dbReference type="ARBA" id="ARBA00012438"/>
    </source>
</evidence>
<organism evidence="8 9">
    <name type="scientific">Aphanothece sacrum FPU1</name>
    <dbReference type="NCBI Taxonomy" id="1920663"/>
    <lineage>
        <taxon>Bacteria</taxon>
        <taxon>Bacillati</taxon>
        <taxon>Cyanobacteriota</taxon>
        <taxon>Cyanophyceae</taxon>
        <taxon>Oscillatoriophycideae</taxon>
        <taxon>Chroococcales</taxon>
        <taxon>Aphanothecaceae</taxon>
        <taxon>Aphanothece</taxon>
    </lineage>
</organism>
<evidence type="ECO:0000256" key="1">
    <source>
        <dbReference type="ARBA" id="ARBA00000085"/>
    </source>
</evidence>
<dbReference type="InterPro" id="IPR004358">
    <property type="entry name" value="Sig_transdc_His_kin-like_C"/>
</dbReference>
<dbReference type="Gene3D" id="1.10.287.130">
    <property type="match status" value="1"/>
</dbReference>
<evidence type="ECO:0000313" key="9">
    <source>
        <dbReference type="Proteomes" id="UP000287247"/>
    </source>
</evidence>
<dbReference type="EC" id="2.7.13.3" evidence="2"/>
<keyword evidence="4" id="KW-0808">Transferase</keyword>
<dbReference type="OrthoDB" id="9773956at2"/>
<sequence length="426" mass="48751">MIFFILGLLLGLGVAWWNNHRLKSQLGKILTIAPDTPDLLPSLSITSVIRREIFYLQQKYDEQTQELHCQQDLLAYCPLAFLRIDDQNQLLWCNKQAQTLLQIDRWQPDQLRLVLHLVRSYELDQLIEFTRQTQTSQVKEWAFYPNPSVSQGSSESPHVPQRSIALKAYSLPLPQGQIGVFIENQQPLRELSRSRDRAFSDLTHELRTPLTSISLVAETLQNRLQNPERRWAQQLLKETKRLSNLVEDWLDLSQLAENAHQTLTYELLDLQILIRSAWEILEPIAEGKQVTLDYQGIEQISFSGDRSRLIQVFLNLLDNSLKHSPPQKEILVMATEQELKIITIDIIDHGSGFSDEDLPYVFDRLYRGDLSRTRQGFSEQSPRQGSGLGLAITQEIIIAHGGSIVARNHPSTGGAWIQVILPINQG</sequence>
<protein>
    <recommendedName>
        <fullName evidence="2">histidine kinase</fullName>
        <ecNumber evidence="2">2.7.13.3</ecNumber>
    </recommendedName>
</protein>
<feature type="domain" description="Histidine kinase" evidence="7">
    <location>
        <begin position="201"/>
        <end position="425"/>
    </location>
</feature>
<reference evidence="9" key="1">
    <citation type="submission" date="2017-05" db="EMBL/GenBank/DDBJ databases">
        <title>Physiological properties and genetic analysis related to exopolysaccharide production of fresh-water unicellular cyanobacterium Aphanothece sacrum, Suizenji Nori, that has been cultured as a food source in Japan.</title>
        <authorList>
            <person name="Kanesaki Y."/>
            <person name="Yoshikawa S."/>
            <person name="Ohki K."/>
        </authorList>
    </citation>
    <scope>NUCLEOTIDE SEQUENCE [LARGE SCALE GENOMIC DNA]</scope>
    <source>
        <strain evidence="9">FPU1</strain>
    </source>
</reference>
<dbReference type="GO" id="GO:0000155">
    <property type="term" value="F:phosphorelay sensor kinase activity"/>
    <property type="evidence" value="ECO:0007669"/>
    <property type="project" value="InterPro"/>
</dbReference>
<keyword evidence="9" id="KW-1185">Reference proteome</keyword>
<name>A0A401IEA2_APHSA</name>
<keyword evidence="6" id="KW-0902">Two-component regulatory system</keyword>
<dbReference type="InterPro" id="IPR036890">
    <property type="entry name" value="HATPase_C_sf"/>
</dbReference>
<dbReference type="PANTHER" id="PTHR45453:SF1">
    <property type="entry name" value="PHOSPHATE REGULON SENSOR PROTEIN PHOR"/>
    <property type="match status" value="1"/>
</dbReference>
<gene>
    <name evidence="8" type="ORF">AsFPU1_1003</name>
</gene>
<dbReference type="InterPro" id="IPR005467">
    <property type="entry name" value="His_kinase_dom"/>
</dbReference>
<dbReference type="CDD" id="cd00082">
    <property type="entry name" value="HisKA"/>
    <property type="match status" value="1"/>
</dbReference>
<dbReference type="AlphaFoldDB" id="A0A401IEA2"/>
<dbReference type="GO" id="GO:0004721">
    <property type="term" value="F:phosphoprotein phosphatase activity"/>
    <property type="evidence" value="ECO:0007669"/>
    <property type="project" value="TreeGrafter"/>
</dbReference>